<organism evidence="2 3">
    <name type="scientific">Bosea vaviloviae</name>
    <dbReference type="NCBI Taxonomy" id="1526658"/>
    <lineage>
        <taxon>Bacteria</taxon>
        <taxon>Pseudomonadati</taxon>
        <taxon>Pseudomonadota</taxon>
        <taxon>Alphaproteobacteria</taxon>
        <taxon>Hyphomicrobiales</taxon>
        <taxon>Boseaceae</taxon>
        <taxon>Bosea</taxon>
    </lineage>
</organism>
<comment type="caution">
    <text evidence="2">The sequence shown here is derived from an EMBL/GenBank/DDBJ whole genome shotgun (WGS) entry which is preliminary data.</text>
</comment>
<dbReference type="NCBIfam" id="NF041384">
    <property type="entry name" value="YHS_seleno_dom"/>
    <property type="match status" value="1"/>
</dbReference>
<evidence type="ECO:0008006" key="4">
    <source>
        <dbReference type="Google" id="ProtNLM"/>
    </source>
</evidence>
<dbReference type="Proteomes" id="UP000037822">
    <property type="component" value="Unassembled WGS sequence"/>
</dbReference>
<feature type="chain" id="PRO_5005871125" description="YHS domain-containing protein" evidence="1">
    <location>
        <begin position="21"/>
        <end position="153"/>
    </location>
</feature>
<reference evidence="2 3" key="1">
    <citation type="submission" date="2015-07" db="EMBL/GenBank/DDBJ databases">
        <title>Whole genome sequencing of Bosea vaviloviae isolated from cave pool.</title>
        <authorList>
            <person name="Tan N.E.H."/>
            <person name="Lee Y.P."/>
            <person name="Gan H.M."/>
            <person name="Barton H."/>
            <person name="Savka M.A."/>
        </authorList>
    </citation>
    <scope>NUCLEOTIDE SEQUENCE [LARGE SCALE GENOMIC DNA]</scope>
    <source>
        <strain evidence="2 3">SD260</strain>
    </source>
</reference>
<feature type="signal peptide" evidence="1">
    <location>
        <begin position="1"/>
        <end position="20"/>
    </location>
</feature>
<protein>
    <recommendedName>
        <fullName evidence="4">YHS domain-containing protein</fullName>
    </recommendedName>
</protein>
<proteinExistence type="predicted"/>
<evidence type="ECO:0000256" key="1">
    <source>
        <dbReference type="SAM" id="SignalP"/>
    </source>
</evidence>
<name>A0A0N1FF53_9HYPH</name>
<dbReference type="EMBL" id="LGSZ01000032">
    <property type="protein sequence ID" value="KPH81108.1"/>
    <property type="molecule type" value="Genomic_DNA"/>
</dbReference>
<accession>A0A0N1FF53</accession>
<dbReference type="PATRIC" id="fig|1526658.3.peg.650"/>
<keyword evidence="1" id="KW-0732">Signal</keyword>
<evidence type="ECO:0000313" key="2">
    <source>
        <dbReference type="EMBL" id="KPH81108.1"/>
    </source>
</evidence>
<dbReference type="AlphaFoldDB" id="A0A0N1FF53"/>
<evidence type="ECO:0000313" key="3">
    <source>
        <dbReference type="Proteomes" id="UP000037822"/>
    </source>
</evidence>
<keyword evidence="3" id="KW-1185">Reference proteome</keyword>
<gene>
    <name evidence="2" type="ORF">AE618_09935</name>
</gene>
<sequence>MKTMRMLACAAVLTGASAVAAIAADSVNQVDGVALHGFDPVAYFVQKRPLKGDPEITYQYKGVTYEFYNASNLALFKKSPDKYLPQYGGFCAFAVAAGAKADIDPYAFAINDGKLYVNFSLDKRDRFQKKATENVAKANGNWPKVEPQEKIYR</sequence>